<protein>
    <submittedName>
        <fullName evidence="4">DUF1541 domain-containing protein</fullName>
    </submittedName>
</protein>
<keyword evidence="5" id="KW-1185">Reference proteome</keyword>
<dbReference type="InterPro" id="IPR011438">
    <property type="entry name" value="DUF1541"/>
</dbReference>
<organism evidence="4 5">
    <name type="scientific">Halobacillus trueperi</name>
    <dbReference type="NCBI Taxonomy" id="156205"/>
    <lineage>
        <taxon>Bacteria</taxon>
        <taxon>Bacillati</taxon>
        <taxon>Bacillota</taxon>
        <taxon>Bacilli</taxon>
        <taxon>Bacillales</taxon>
        <taxon>Bacillaceae</taxon>
        <taxon>Halobacillus</taxon>
    </lineage>
</organism>
<proteinExistence type="predicted"/>
<dbReference type="RefSeq" id="WP_115823650.1">
    <property type="nucleotide sequence ID" value="NZ_QUAE01000007.1"/>
</dbReference>
<name>A0A3E0J8K3_9BACI</name>
<sequence length="211" mass="23006">MKKRYGISLLLSLILLLSACGNEENQGNEESNEEAANEEEINQDDSSQENMEDDHSMEEGHSHNMSSDGEIPDGLEEADNPAFNEGDQVIIEAEHAEGDEPMMKGAEATVTGAFNTTAYAVSFTPTSGGEPVTDHKWVIHEELEEPGDAPLEEGTEVTLNTDHMEGMEGAAATIDSAEQTTVYMLDFTTVNGDQEVTDHKWVTEAELRSPE</sequence>
<evidence type="ECO:0000313" key="4">
    <source>
        <dbReference type="EMBL" id="REJ09210.1"/>
    </source>
</evidence>
<dbReference type="AlphaFoldDB" id="A0A3E0J8K3"/>
<dbReference type="Gene3D" id="2.30.30.1210">
    <property type="entry name" value="Domain of unknown function DUF1541"/>
    <property type="match status" value="1"/>
</dbReference>
<dbReference type="Pfam" id="PF07563">
    <property type="entry name" value="DUF1541"/>
    <property type="match status" value="2"/>
</dbReference>
<reference evidence="4 5" key="1">
    <citation type="submission" date="2018-08" db="EMBL/GenBank/DDBJ databases">
        <title>Genome sequence of Halobacillus trueperi KCTC 3686.</title>
        <authorList>
            <person name="Cho K.H."/>
            <person name="Kwak M.-J."/>
            <person name="Kim B.-Y."/>
            <person name="Chun J."/>
        </authorList>
    </citation>
    <scope>NUCLEOTIDE SEQUENCE [LARGE SCALE GENOMIC DNA]</scope>
    <source>
        <strain evidence="4 5">KCTC 3686</strain>
    </source>
</reference>
<feature type="domain" description="DUF1541" evidence="3">
    <location>
        <begin position="86"/>
        <end position="140"/>
    </location>
</feature>
<feature type="compositionally biased region" description="Acidic residues" evidence="1">
    <location>
        <begin position="26"/>
        <end position="52"/>
    </location>
</feature>
<feature type="signal peptide" evidence="2">
    <location>
        <begin position="1"/>
        <end position="21"/>
    </location>
</feature>
<evidence type="ECO:0000256" key="2">
    <source>
        <dbReference type="SAM" id="SignalP"/>
    </source>
</evidence>
<gene>
    <name evidence="4" type="ORF">DYE48_10850</name>
</gene>
<feature type="domain" description="DUF1541" evidence="3">
    <location>
        <begin position="154"/>
        <end position="204"/>
    </location>
</feature>
<dbReference type="EMBL" id="QUAE01000007">
    <property type="protein sequence ID" value="REJ09210.1"/>
    <property type="molecule type" value="Genomic_DNA"/>
</dbReference>
<evidence type="ECO:0000259" key="3">
    <source>
        <dbReference type="Pfam" id="PF07563"/>
    </source>
</evidence>
<dbReference type="PROSITE" id="PS51257">
    <property type="entry name" value="PROKAR_LIPOPROTEIN"/>
    <property type="match status" value="1"/>
</dbReference>
<keyword evidence="2" id="KW-0732">Signal</keyword>
<comment type="caution">
    <text evidence="4">The sequence shown here is derived from an EMBL/GenBank/DDBJ whole genome shotgun (WGS) entry which is preliminary data.</text>
</comment>
<feature type="compositionally biased region" description="Acidic residues" evidence="1">
    <location>
        <begin position="70"/>
        <end position="79"/>
    </location>
</feature>
<evidence type="ECO:0000313" key="5">
    <source>
        <dbReference type="Proteomes" id="UP000256305"/>
    </source>
</evidence>
<feature type="region of interest" description="Disordered" evidence="1">
    <location>
        <begin position="23"/>
        <end position="81"/>
    </location>
</feature>
<accession>A0A3E0J8K3</accession>
<evidence type="ECO:0000256" key="1">
    <source>
        <dbReference type="SAM" id="MobiDB-lite"/>
    </source>
</evidence>
<feature type="compositionally biased region" description="Basic and acidic residues" evidence="1">
    <location>
        <begin position="53"/>
        <end position="62"/>
    </location>
</feature>
<dbReference type="Proteomes" id="UP000256305">
    <property type="component" value="Unassembled WGS sequence"/>
</dbReference>
<feature type="chain" id="PRO_5039486702" evidence="2">
    <location>
        <begin position="22"/>
        <end position="211"/>
    </location>
</feature>